<dbReference type="InterPro" id="IPR007016">
    <property type="entry name" value="O-antigen_ligase-rel_domated"/>
</dbReference>
<feature type="domain" description="O-antigen ligase-related" evidence="7">
    <location>
        <begin position="253"/>
        <end position="392"/>
    </location>
</feature>
<protein>
    <submittedName>
        <fullName evidence="8">O-Antigen ligase</fullName>
    </submittedName>
</protein>
<evidence type="ECO:0000256" key="6">
    <source>
        <dbReference type="SAM" id="Phobius"/>
    </source>
</evidence>
<gene>
    <name evidence="8" type="ORF">Mal4_37820</name>
</gene>
<evidence type="ECO:0000313" key="9">
    <source>
        <dbReference type="Proteomes" id="UP000320496"/>
    </source>
</evidence>
<name>A0A517ZAC4_9PLAN</name>
<feature type="compositionally biased region" description="Pro residues" evidence="5">
    <location>
        <begin position="758"/>
        <end position="769"/>
    </location>
</feature>
<dbReference type="GO" id="GO:0016874">
    <property type="term" value="F:ligase activity"/>
    <property type="evidence" value="ECO:0007669"/>
    <property type="project" value="UniProtKB-KW"/>
</dbReference>
<proteinExistence type="predicted"/>
<evidence type="ECO:0000256" key="1">
    <source>
        <dbReference type="ARBA" id="ARBA00004141"/>
    </source>
</evidence>
<feature type="transmembrane region" description="Helical" evidence="6">
    <location>
        <begin position="121"/>
        <end position="141"/>
    </location>
</feature>
<feature type="transmembrane region" description="Helical" evidence="6">
    <location>
        <begin position="490"/>
        <end position="514"/>
    </location>
</feature>
<keyword evidence="2 6" id="KW-0812">Transmembrane</keyword>
<dbReference type="Proteomes" id="UP000320496">
    <property type="component" value="Chromosome"/>
</dbReference>
<keyword evidence="9" id="KW-1185">Reference proteome</keyword>
<sequence length="801" mass="86894">MPWWVIPAGGLFLARFLVPAEATELGETLWIAQAWLILGALAAWTAWRTHQFRVDRFGTIDVGVWVLVAGHLFAALAVLLGEGHQRAALNMFWEWVALGVAFTMIRQVTCTMVDYRKWTSIIVLAGVVLGGLGIWQHFVWYPSQVQLLHEFEALEDEFHSANPPTGALKRERLRELRAQFGMLSADRSEHRRRAIRQRLEASNEAIGRFALANTFGGLLGAALILLIGAAMRRQRYPSAPKWIEALYAPAIGVIAFALILTKSRTAWVGTSVGVALLIIAQLRVSGSRKAGHLLMVGGILFLVALVAVGAALTSLDAEVISEAPKSLQYRWEYWTATLGMIRDHVLLGVGPGNFRQHYVHYKLPGASEEVTDPHNLILDVWANGGLLALAGLVGVALLAGRRLAEVIRATGSESQLSEKPESSKKKETGWLLGVGAVGFGLVGAYQFVFEAHADSQLMILFVGWCVAALALNMTPIGAGPLVAHAAGTAVAIHLLGAGGIGMPAISQVLLLLWLAGPDPNPKTLKDAREQARILAPQALTAMVALLFVSIACALTATWPNMMRRLLEQGAEATVAQQGDYAMAEQDLHLAADIDPLDPGPWWRLAQVQHQQWVASGHTRPELWEKAVAYQREAISRNPNAPALRSLLGEWYLDCFERTQDTEYVLKAVEELHAVTALYPNHARYQATLAQALELAGKTDEAVAVARRALALDALNLERGHIDKLVEDEVRTELESIREEGEAIPPGEVPATDSSTPSMFPPPPPLPEPLPASGAAGPVTRPDAAHRLVPRGVDYPPRGAAA</sequence>
<organism evidence="8 9">
    <name type="scientific">Maioricimonas rarisocia</name>
    <dbReference type="NCBI Taxonomy" id="2528026"/>
    <lineage>
        <taxon>Bacteria</taxon>
        <taxon>Pseudomonadati</taxon>
        <taxon>Planctomycetota</taxon>
        <taxon>Planctomycetia</taxon>
        <taxon>Planctomycetales</taxon>
        <taxon>Planctomycetaceae</taxon>
        <taxon>Maioricimonas</taxon>
    </lineage>
</organism>
<feature type="transmembrane region" description="Helical" evidence="6">
    <location>
        <begin position="266"/>
        <end position="284"/>
    </location>
</feature>
<accession>A0A517ZAC4</accession>
<evidence type="ECO:0000259" key="7">
    <source>
        <dbReference type="Pfam" id="PF04932"/>
    </source>
</evidence>
<feature type="transmembrane region" description="Helical" evidence="6">
    <location>
        <begin position="29"/>
        <end position="47"/>
    </location>
</feature>
<dbReference type="PANTHER" id="PTHR37422">
    <property type="entry name" value="TEICHURONIC ACID BIOSYNTHESIS PROTEIN TUAE"/>
    <property type="match status" value="1"/>
</dbReference>
<evidence type="ECO:0000313" key="8">
    <source>
        <dbReference type="EMBL" id="QDU39437.1"/>
    </source>
</evidence>
<feature type="transmembrane region" description="Helical" evidence="6">
    <location>
        <begin position="59"/>
        <end position="80"/>
    </location>
</feature>
<dbReference type="OrthoDB" id="274640at2"/>
<feature type="transmembrane region" description="Helical" evidence="6">
    <location>
        <begin position="429"/>
        <end position="449"/>
    </location>
</feature>
<feature type="region of interest" description="Disordered" evidence="5">
    <location>
        <begin position="736"/>
        <end position="801"/>
    </location>
</feature>
<reference evidence="8 9" key="1">
    <citation type="submission" date="2019-02" db="EMBL/GenBank/DDBJ databases">
        <title>Deep-cultivation of Planctomycetes and their phenomic and genomic characterization uncovers novel biology.</title>
        <authorList>
            <person name="Wiegand S."/>
            <person name="Jogler M."/>
            <person name="Boedeker C."/>
            <person name="Pinto D."/>
            <person name="Vollmers J."/>
            <person name="Rivas-Marin E."/>
            <person name="Kohn T."/>
            <person name="Peeters S.H."/>
            <person name="Heuer A."/>
            <person name="Rast P."/>
            <person name="Oberbeckmann S."/>
            <person name="Bunk B."/>
            <person name="Jeske O."/>
            <person name="Meyerdierks A."/>
            <person name="Storesund J.E."/>
            <person name="Kallscheuer N."/>
            <person name="Luecker S."/>
            <person name="Lage O.M."/>
            <person name="Pohl T."/>
            <person name="Merkel B.J."/>
            <person name="Hornburger P."/>
            <person name="Mueller R.-W."/>
            <person name="Bruemmer F."/>
            <person name="Labrenz M."/>
            <person name="Spormann A.M."/>
            <person name="Op den Camp H."/>
            <person name="Overmann J."/>
            <person name="Amann R."/>
            <person name="Jetten M.S.M."/>
            <person name="Mascher T."/>
            <person name="Medema M.H."/>
            <person name="Devos D.P."/>
            <person name="Kaster A.-K."/>
            <person name="Ovreas L."/>
            <person name="Rohde M."/>
            <person name="Galperin M.Y."/>
            <person name="Jogler C."/>
        </authorList>
    </citation>
    <scope>NUCLEOTIDE SEQUENCE [LARGE SCALE GENOMIC DNA]</scope>
    <source>
        <strain evidence="8 9">Mal4</strain>
    </source>
</reference>
<dbReference type="PANTHER" id="PTHR37422:SF23">
    <property type="entry name" value="TEICHURONIC ACID BIOSYNTHESIS PROTEIN TUAE"/>
    <property type="match status" value="1"/>
</dbReference>
<dbReference type="KEGG" id="mri:Mal4_37820"/>
<dbReference type="RefSeq" id="WP_145370620.1">
    <property type="nucleotide sequence ID" value="NZ_CP036275.1"/>
</dbReference>
<keyword evidence="3 6" id="KW-1133">Transmembrane helix</keyword>
<dbReference type="InterPro" id="IPR051533">
    <property type="entry name" value="WaaL-like"/>
</dbReference>
<dbReference type="EMBL" id="CP036275">
    <property type="protein sequence ID" value="QDU39437.1"/>
    <property type="molecule type" value="Genomic_DNA"/>
</dbReference>
<evidence type="ECO:0000256" key="4">
    <source>
        <dbReference type="ARBA" id="ARBA00023136"/>
    </source>
</evidence>
<feature type="transmembrane region" description="Helical" evidence="6">
    <location>
        <begin position="291"/>
        <end position="312"/>
    </location>
</feature>
<keyword evidence="8" id="KW-0436">Ligase</keyword>
<dbReference type="SUPFAM" id="SSF48452">
    <property type="entry name" value="TPR-like"/>
    <property type="match status" value="1"/>
</dbReference>
<feature type="transmembrane region" description="Helical" evidence="6">
    <location>
        <begin position="534"/>
        <end position="556"/>
    </location>
</feature>
<evidence type="ECO:0000256" key="3">
    <source>
        <dbReference type="ARBA" id="ARBA00022989"/>
    </source>
</evidence>
<feature type="transmembrane region" description="Helical" evidence="6">
    <location>
        <begin position="92"/>
        <end position="109"/>
    </location>
</feature>
<feature type="transmembrane region" description="Helical" evidence="6">
    <location>
        <begin position="209"/>
        <end position="230"/>
    </location>
</feature>
<feature type="transmembrane region" description="Helical" evidence="6">
    <location>
        <begin position="455"/>
        <end position="478"/>
    </location>
</feature>
<feature type="transmembrane region" description="Helical" evidence="6">
    <location>
        <begin position="380"/>
        <end position="399"/>
    </location>
</feature>
<dbReference type="AlphaFoldDB" id="A0A517ZAC4"/>
<keyword evidence="4 6" id="KW-0472">Membrane</keyword>
<dbReference type="Pfam" id="PF04932">
    <property type="entry name" value="Wzy_C"/>
    <property type="match status" value="1"/>
</dbReference>
<feature type="transmembrane region" description="Helical" evidence="6">
    <location>
        <begin position="242"/>
        <end position="260"/>
    </location>
</feature>
<evidence type="ECO:0000256" key="2">
    <source>
        <dbReference type="ARBA" id="ARBA00022692"/>
    </source>
</evidence>
<comment type="subcellular location">
    <subcellularLocation>
        <location evidence="1">Membrane</location>
        <topology evidence="1">Multi-pass membrane protein</topology>
    </subcellularLocation>
</comment>
<dbReference type="Gene3D" id="1.25.40.10">
    <property type="entry name" value="Tetratricopeptide repeat domain"/>
    <property type="match status" value="1"/>
</dbReference>
<dbReference type="GO" id="GO:0016020">
    <property type="term" value="C:membrane"/>
    <property type="evidence" value="ECO:0007669"/>
    <property type="project" value="UniProtKB-SubCell"/>
</dbReference>
<evidence type="ECO:0000256" key="5">
    <source>
        <dbReference type="SAM" id="MobiDB-lite"/>
    </source>
</evidence>
<dbReference type="InterPro" id="IPR011990">
    <property type="entry name" value="TPR-like_helical_dom_sf"/>
</dbReference>